<dbReference type="EMBL" id="GEZM01085947">
    <property type="protein sequence ID" value="JAV59871.1"/>
    <property type="molecule type" value="Transcribed_RNA"/>
</dbReference>
<dbReference type="InterPro" id="IPR036322">
    <property type="entry name" value="WD40_repeat_dom_sf"/>
</dbReference>
<dbReference type="InterPro" id="IPR009091">
    <property type="entry name" value="RCC1/BLIP-II"/>
</dbReference>
<feature type="compositionally biased region" description="Low complexity" evidence="3">
    <location>
        <begin position="257"/>
        <end position="268"/>
    </location>
</feature>
<dbReference type="InterPro" id="IPR058923">
    <property type="entry name" value="RCC1-like_dom"/>
</dbReference>
<dbReference type="InterPro" id="IPR051625">
    <property type="entry name" value="Signaling_Regulatory_Domain"/>
</dbReference>
<dbReference type="SUPFAM" id="SSF50978">
    <property type="entry name" value="WD40 repeat-like"/>
    <property type="match status" value="1"/>
</dbReference>
<evidence type="ECO:0000256" key="2">
    <source>
        <dbReference type="PROSITE-ProRule" id="PRU00235"/>
    </source>
</evidence>
<dbReference type="PANTHER" id="PTHR22872:SF2">
    <property type="entry name" value="INHIBITOR OF BRUTON TYROSINE KINASE"/>
    <property type="match status" value="1"/>
</dbReference>
<evidence type="ECO:0000256" key="3">
    <source>
        <dbReference type="SAM" id="MobiDB-lite"/>
    </source>
</evidence>
<dbReference type="PROSITE" id="PS00626">
    <property type="entry name" value="RCC1_2"/>
    <property type="match status" value="1"/>
</dbReference>
<feature type="region of interest" description="Disordered" evidence="3">
    <location>
        <begin position="250"/>
        <end position="271"/>
    </location>
</feature>
<reference evidence="5" key="1">
    <citation type="journal article" date="2016" name="Sci. Rep.">
        <title>Molecular characterization of firefly nuptial gifts: a multi-omics approach sheds light on postcopulatory sexual selection.</title>
        <authorList>
            <person name="Al-Wathiqui N."/>
            <person name="Fallon T.R."/>
            <person name="South A."/>
            <person name="Weng J.K."/>
            <person name="Lewis S.M."/>
        </authorList>
    </citation>
    <scope>NUCLEOTIDE SEQUENCE</scope>
</reference>
<feature type="repeat" description="RCC1" evidence="2">
    <location>
        <begin position="780"/>
        <end position="834"/>
    </location>
</feature>
<proteinExistence type="predicted"/>
<organism evidence="5">
    <name type="scientific">Photinus pyralis</name>
    <name type="common">Common eastern firefly</name>
    <name type="synonym">Lampyris pyralis</name>
    <dbReference type="NCBI Taxonomy" id="7054"/>
    <lineage>
        <taxon>Eukaryota</taxon>
        <taxon>Metazoa</taxon>
        <taxon>Ecdysozoa</taxon>
        <taxon>Arthropoda</taxon>
        <taxon>Hexapoda</taxon>
        <taxon>Insecta</taxon>
        <taxon>Pterygota</taxon>
        <taxon>Neoptera</taxon>
        <taxon>Endopterygota</taxon>
        <taxon>Coleoptera</taxon>
        <taxon>Polyphaga</taxon>
        <taxon>Elateriformia</taxon>
        <taxon>Elateroidea</taxon>
        <taxon>Lampyridae</taxon>
        <taxon>Lampyrinae</taxon>
        <taxon>Photinus</taxon>
    </lineage>
</organism>
<dbReference type="PANTHER" id="PTHR22872">
    <property type="entry name" value="BTK-BINDING PROTEIN-RELATED"/>
    <property type="match status" value="1"/>
</dbReference>
<dbReference type="PRINTS" id="PR00633">
    <property type="entry name" value="RCCNDNSATION"/>
</dbReference>
<dbReference type="PROSITE" id="PS50012">
    <property type="entry name" value="RCC1_3"/>
    <property type="match status" value="4"/>
</dbReference>
<feature type="domain" description="RCC1-like" evidence="4">
    <location>
        <begin position="767"/>
        <end position="1001"/>
    </location>
</feature>
<evidence type="ECO:0000256" key="1">
    <source>
        <dbReference type="ARBA" id="ARBA00022737"/>
    </source>
</evidence>
<dbReference type="InterPro" id="IPR000408">
    <property type="entry name" value="Reg_chr_condens"/>
</dbReference>
<evidence type="ECO:0000259" key="4">
    <source>
        <dbReference type="Pfam" id="PF25390"/>
    </source>
</evidence>
<dbReference type="SUPFAM" id="SSF50985">
    <property type="entry name" value="RCC1/BLIP-II"/>
    <property type="match status" value="2"/>
</dbReference>
<dbReference type="Pfam" id="PF25390">
    <property type="entry name" value="WD40_RLD"/>
    <property type="match status" value="1"/>
</dbReference>
<keyword evidence="1" id="KW-0677">Repeat</keyword>
<feature type="repeat" description="RCC1" evidence="2">
    <location>
        <begin position="937"/>
        <end position="992"/>
    </location>
</feature>
<evidence type="ECO:0000313" key="5">
    <source>
        <dbReference type="EMBL" id="JAV59871.1"/>
    </source>
</evidence>
<feature type="repeat" description="RCC1" evidence="2">
    <location>
        <begin position="887"/>
        <end position="936"/>
    </location>
</feature>
<protein>
    <recommendedName>
        <fullName evidence="4">RCC1-like domain-containing protein</fullName>
    </recommendedName>
</protein>
<dbReference type="Gene3D" id="2.130.10.30">
    <property type="entry name" value="Regulator of chromosome condensation 1/beta-lactamase-inhibitor protein II"/>
    <property type="match status" value="2"/>
</dbReference>
<sequence>MMSLPLQNLFDLSCLLDNIDIQLCCRTENGIKQLLALVTGEGDIVLHYIYGELSAVVKRLTWFNESGKKIQAICFDPTCTWLLVVVLDSSLYIIPALSLVDKRQRIDCKWSLTDLTHFSKAPNVSDSKPLSLVWWQTLDCNQNALVGYEDGVIALISLTDGRCLATCNISDVVIRLYLCQDNSLDCVSLLINGESGQQWRLILEQHSTGYIWPPEINTSLSDSATSRLLSLKQIGAEKLAFFRQRFENRSGRRDSQASDSPSESSSHSDSLHVGPELLPHLCDTYFAPQYARNRYLFSAFYKPTCLLTIHAVDIESAPLYVHKLPRETNYLLLTNRLIYSVNESSNALSIISTQLSECRLDGDVEFNPLSLLAQFPFTKTDEKILNIYKLSDTSLFNEGKCKEAPSSVDHLKIRKPKIDTCVVITSAGVYRVCLSCSPIQLFVNLIVEEFNIDRAEKLAIIFGLNLQELLENCGDLLISEGAYHRGLILYKQAKVHLLKRVLKLAVSGDSRALLKFVQLCLTASKVDMSTATKIHMGNLAVMAYTELILRHNGIARVNTTKDFMNFLRLEEFYDQVLAVNVACQSGHWNIVTLLAKTRGLQPECVAAMAQILQSTNKVEVNNHDFLMALSEPSLTQSLLIYTACSRKLFCFVKCNAHKFPVDILQRLVIQLDPSQSVAYPVVRRLFQKRKFSTSVDSSVETNEFEAFNNNNVHVKEFIETFIWVLIELVSRTDHDEQYNIELLKNVGVPNCTMQAAYINKLPKLEPLSCGYEHAAVIRNGALFTMGVANSGCLGVGPVLLQSSPPKLVNTLAELKVKVLSVSCGRKHCLALTDCGVYAWGSNSYGQLGVGPLTCESPYPQMVGELHANAIVKVAAGQYHSMALTAHGTVYTWGWGIHGQLGHGCSANEHYPKLVKFNCPIVQIAAGHAHSLILTADGKLYGFGSNAFGQLENSNITGSKTTVPTWITVLPDIYTPIKRIAAAYFHNIAVRTDEGVYTWGASPQEVRLYQSKYSQKQNIVGTKSHEPWKSSLNVFSGNEKEPVEQVAVGFRHSAVLQGGKIFLCKNMEDEMSPPKLNNRDLGILSQRFLHVSCGLDFTIAMDHSGKLLAWGNNAMAQTLLGKSQDEEYKHKDGKVVIFKNTKRAIKIPHTVQNGTDLFPIEIPGLPSMAITYSPSDGDSYHNRDLLPSSILCVENNSESRTDKVKINGSSALEQIKQTASYTFGQKTLHYVLESYAGYYDTEGVLSKCLKVNNLQAASKIAMLEEHYSDSLGFQLQAFREYINRQKYDFSMHSCKLDADIYEVFAHEKTNYLSSSSSLDSIQQWSDDYEDQGGCESPCSISESGDMRQTMSQYVQSVKADSSPISTVSKLISDNPYRNMKNKMMDDDELLLQIKDPSAREITELGARLVEFYIKQTYCSENHILMQNILLKVVEFWLSNNLPVPILEHILLKNMDKYFYPLSILLFCKNYNDNLGDVIIKDDVIKQKPSGFLKEFSTKFCLQLCSMVLENVNKA</sequence>
<name>A0A1Y1KHK1_PHOPY</name>
<accession>A0A1Y1KHK1</accession>
<feature type="repeat" description="RCC1" evidence="2">
    <location>
        <begin position="834"/>
        <end position="886"/>
    </location>
</feature>